<organism evidence="1 2">
    <name type="scientific">Zasmidium cellare ATCC 36951</name>
    <dbReference type="NCBI Taxonomy" id="1080233"/>
    <lineage>
        <taxon>Eukaryota</taxon>
        <taxon>Fungi</taxon>
        <taxon>Dikarya</taxon>
        <taxon>Ascomycota</taxon>
        <taxon>Pezizomycotina</taxon>
        <taxon>Dothideomycetes</taxon>
        <taxon>Dothideomycetidae</taxon>
        <taxon>Mycosphaerellales</taxon>
        <taxon>Mycosphaerellaceae</taxon>
        <taxon>Zasmidium</taxon>
    </lineage>
</organism>
<reference evidence="1" key="1">
    <citation type="journal article" date="2020" name="Stud. Mycol.">
        <title>101 Dothideomycetes genomes: a test case for predicting lifestyles and emergence of pathogens.</title>
        <authorList>
            <person name="Haridas S."/>
            <person name="Albert R."/>
            <person name="Binder M."/>
            <person name="Bloem J."/>
            <person name="Labutti K."/>
            <person name="Salamov A."/>
            <person name="Andreopoulos B."/>
            <person name="Baker S."/>
            <person name="Barry K."/>
            <person name="Bills G."/>
            <person name="Bluhm B."/>
            <person name="Cannon C."/>
            <person name="Castanera R."/>
            <person name="Culley D."/>
            <person name="Daum C."/>
            <person name="Ezra D."/>
            <person name="Gonzalez J."/>
            <person name="Henrissat B."/>
            <person name="Kuo A."/>
            <person name="Liang C."/>
            <person name="Lipzen A."/>
            <person name="Lutzoni F."/>
            <person name="Magnuson J."/>
            <person name="Mondo S."/>
            <person name="Nolan M."/>
            <person name="Ohm R."/>
            <person name="Pangilinan J."/>
            <person name="Park H.-J."/>
            <person name="Ramirez L."/>
            <person name="Alfaro M."/>
            <person name="Sun H."/>
            <person name="Tritt A."/>
            <person name="Yoshinaga Y."/>
            <person name="Zwiers L.-H."/>
            <person name="Turgeon B."/>
            <person name="Goodwin S."/>
            <person name="Spatafora J."/>
            <person name="Crous P."/>
            <person name="Grigoriev I."/>
        </authorList>
    </citation>
    <scope>NUCLEOTIDE SEQUENCE</scope>
    <source>
        <strain evidence="1">ATCC 36951</strain>
    </source>
</reference>
<keyword evidence="2" id="KW-1185">Reference proteome</keyword>
<dbReference type="EMBL" id="ML993628">
    <property type="protein sequence ID" value="KAF2160288.1"/>
    <property type="molecule type" value="Genomic_DNA"/>
</dbReference>
<evidence type="ECO:0000313" key="2">
    <source>
        <dbReference type="Proteomes" id="UP000799537"/>
    </source>
</evidence>
<gene>
    <name evidence="1" type="ORF">M409DRAFT_60189</name>
</gene>
<sequence>MDLLRLNFPRMFKELTLGDVSEHANKYYITGDHGRTTSEQDSSSDVLICDQRYLDSLICKMNSIEMRLAMWELKCTRPGQSHDFKLPQDVLLREAFADLLDVTSHVQRLRDNPILFGDSRVQQHFFVTAKAIFTAIFMLIMHAVKADQVLSNAELREREATSSSPVFPGTSQRIPPWQSFCAPVAVNPEAEKTKEIEAAHPGYRLVQMQSLPAQGVLIAEHWRRKVESFVGGIAKASADPQLVLRQKPQPMDILQQSKRKCIGKVVAVRILKPTRMRSFKPEAAQHLAFGEQHPVEVGRSARLMAKLLREDTTLGSSIAVGSAVFIKDENVDHEVA</sequence>
<name>A0A6A6C1X0_ZASCE</name>
<dbReference type="OrthoDB" id="3634987at2759"/>
<evidence type="ECO:0000313" key="1">
    <source>
        <dbReference type="EMBL" id="KAF2160288.1"/>
    </source>
</evidence>
<proteinExistence type="predicted"/>
<dbReference type="Proteomes" id="UP000799537">
    <property type="component" value="Unassembled WGS sequence"/>
</dbReference>
<dbReference type="AlphaFoldDB" id="A0A6A6C1X0"/>
<dbReference type="GeneID" id="54567656"/>
<accession>A0A6A6C1X0</accession>
<protein>
    <submittedName>
        <fullName evidence="1">Uncharacterized protein</fullName>
    </submittedName>
</protein>
<dbReference type="RefSeq" id="XP_033661177.1">
    <property type="nucleotide sequence ID" value="XM_033814384.1"/>
</dbReference>